<proteinExistence type="predicted"/>
<protein>
    <submittedName>
        <fullName evidence="1">Uncharacterized protein</fullName>
    </submittedName>
</protein>
<accession>A0A0S4XPF6</accession>
<dbReference type="AlphaFoldDB" id="A0A0S4XPF6"/>
<name>A0A0S4XPF6_9BACT</name>
<organism evidence="1">
    <name type="scientific">Sulfurovum sp. enrichment culture clone C5</name>
    <dbReference type="NCBI Taxonomy" id="497650"/>
    <lineage>
        <taxon>Bacteria</taxon>
        <taxon>Pseudomonadati</taxon>
        <taxon>Campylobacterota</taxon>
        <taxon>Epsilonproteobacteria</taxon>
        <taxon>Campylobacterales</taxon>
        <taxon>Sulfurovaceae</taxon>
        <taxon>Sulfurovum</taxon>
        <taxon>environmental samples</taxon>
    </lineage>
</organism>
<gene>
    <name evidence="1" type="ORF">BN3087_660022</name>
</gene>
<reference evidence="1" key="1">
    <citation type="submission" date="2015-11" db="EMBL/GenBank/DDBJ databases">
        <authorList>
            <person name="Zhang Y."/>
            <person name="Guo Z."/>
        </authorList>
    </citation>
    <scope>NUCLEOTIDE SEQUENCE</scope>
    <source>
        <strain evidence="1">BN30871</strain>
    </source>
</reference>
<dbReference type="EMBL" id="FAXN01000069">
    <property type="protein sequence ID" value="CUV66192.1"/>
    <property type="molecule type" value="Genomic_DNA"/>
</dbReference>
<sequence length="108" mass="12704">MTYEENVEICKKFHPEINYESLRDFVATINAVMTKVCETDDLEAQNDEARVHEIAYTVVNRMSPKEIDYPAVFTELEAIHDKYKNRPNNQEWARLAEEREELIVKGLL</sequence>
<evidence type="ECO:0000313" key="1">
    <source>
        <dbReference type="EMBL" id="CUV66192.1"/>
    </source>
</evidence>